<protein>
    <submittedName>
        <fullName evidence="4">MCE family protein</fullName>
    </submittedName>
</protein>
<dbReference type="EMBL" id="CP163429">
    <property type="protein sequence ID" value="XDP93976.1"/>
    <property type="molecule type" value="Genomic_DNA"/>
</dbReference>
<feature type="signal peptide" evidence="1">
    <location>
        <begin position="1"/>
        <end position="29"/>
    </location>
</feature>
<dbReference type="PANTHER" id="PTHR33371:SF4">
    <property type="entry name" value="INTERMEMBRANE PHOSPHOLIPID TRANSPORT SYSTEM BINDING PROTEIN MLAD"/>
    <property type="match status" value="1"/>
</dbReference>
<dbReference type="InterPro" id="IPR003399">
    <property type="entry name" value="Mce/MlaD"/>
</dbReference>
<proteinExistence type="predicted"/>
<name>A0AB39LKE0_9ACTN</name>
<feature type="chain" id="PRO_5044251874" evidence="1">
    <location>
        <begin position="30"/>
        <end position="349"/>
    </location>
</feature>
<dbReference type="PROSITE" id="PS51318">
    <property type="entry name" value="TAT"/>
    <property type="match status" value="1"/>
</dbReference>
<evidence type="ECO:0000256" key="1">
    <source>
        <dbReference type="SAM" id="SignalP"/>
    </source>
</evidence>
<sequence>MTRRRKILGGLLALVVLAAGGLAAASALAPDGVRVTAYFDRVIGVHAGSDVRVLGVRVGEVSSVHPQGTTVRVELRLDEGVKVPRNARAVVVAPSVVADRYVQLTPAHSTGPALDDGAVLPASRNRIPVEIDQIYDSITELADALGPDGANAEGALSRLLRTGAANLDGNGEAIGTGVEEFGKAAKTLDGSSGDLFKTLRSLQTFTTMLKDKDTGVRTAQERLDEVVGFFADNKDDLTGALEELGKALGQVKTFIEDNRGELKKNVDRLVPITRTLVRQRASLAEALDVAPLAAGNVVNAYNPDARTLDGRANLNEISMGGPLLPLPLPVIGASAASGDGPASEGKGER</sequence>
<dbReference type="Pfam" id="PF02470">
    <property type="entry name" value="MlaD"/>
    <property type="match status" value="1"/>
</dbReference>
<reference evidence="4" key="1">
    <citation type="submission" date="2024-07" db="EMBL/GenBank/DDBJ databases">
        <authorList>
            <person name="Yu S.T."/>
        </authorList>
    </citation>
    <scope>NUCLEOTIDE SEQUENCE</scope>
    <source>
        <strain evidence="4">R02</strain>
    </source>
</reference>
<dbReference type="PANTHER" id="PTHR33371">
    <property type="entry name" value="INTERMEMBRANE PHOSPHOLIPID TRANSPORT SYSTEM BINDING PROTEIN MLAD-RELATED"/>
    <property type="match status" value="1"/>
</dbReference>
<evidence type="ECO:0000259" key="2">
    <source>
        <dbReference type="Pfam" id="PF02470"/>
    </source>
</evidence>
<accession>A0AB39LKE0</accession>
<dbReference type="InterPro" id="IPR005693">
    <property type="entry name" value="Mce"/>
</dbReference>
<evidence type="ECO:0000313" key="4">
    <source>
        <dbReference type="EMBL" id="XDP93976.1"/>
    </source>
</evidence>
<dbReference type="GO" id="GO:0005576">
    <property type="term" value="C:extracellular region"/>
    <property type="evidence" value="ECO:0007669"/>
    <property type="project" value="TreeGrafter"/>
</dbReference>
<dbReference type="Pfam" id="PF11887">
    <property type="entry name" value="Mce4_CUP1"/>
    <property type="match status" value="1"/>
</dbReference>
<organism evidence="4">
    <name type="scientific">Streptomyces sp. R02</name>
    <dbReference type="NCBI Taxonomy" id="3238623"/>
    <lineage>
        <taxon>Bacteria</taxon>
        <taxon>Bacillati</taxon>
        <taxon>Actinomycetota</taxon>
        <taxon>Actinomycetes</taxon>
        <taxon>Kitasatosporales</taxon>
        <taxon>Streptomycetaceae</taxon>
        <taxon>Streptomyces</taxon>
    </lineage>
</organism>
<feature type="domain" description="Mammalian cell entry C-terminal" evidence="3">
    <location>
        <begin position="113"/>
        <end position="288"/>
    </location>
</feature>
<gene>
    <name evidence="4" type="ORF">AB5J57_10725</name>
</gene>
<dbReference type="AlphaFoldDB" id="A0AB39LKE0"/>
<dbReference type="RefSeq" id="WP_369155825.1">
    <property type="nucleotide sequence ID" value="NZ_CP163429.1"/>
</dbReference>
<dbReference type="NCBIfam" id="TIGR00996">
    <property type="entry name" value="Mtu_fam_mce"/>
    <property type="match status" value="1"/>
</dbReference>
<dbReference type="InterPro" id="IPR052336">
    <property type="entry name" value="MlaD_Phospholipid_Transporter"/>
</dbReference>
<keyword evidence="1" id="KW-0732">Signal</keyword>
<dbReference type="InterPro" id="IPR024516">
    <property type="entry name" value="Mce_C"/>
</dbReference>
<evidence type="ECO:0000259" key="3">
    <source>
        <dbReference type="Pfam" id="PF11887"/>
    </source>
</evidence>
<dbReference type="InterPro" id="IPR006311">
    <property type="entry name" value="TAT_signal"/>
</dbReference>
<feature type="domain" description="Mce/MlaD" evidence="2">
    <location>
        <begin position="32"/>
        <end position="106"/>
    </location>
</feature>